<evidence type="ECO:0000259" key="1">
    <source>
        <dbReference type="Pfam" id="PF05118"/>
    </source>
</evidence>
<dbReference type="InterPro" id="IPR027443">
    <property type="entry name" value="IPNS-like_sf"/>
</dbReference>
<organism evidence="2">
    <name type="scientific">marine metagenome</name>
    <dbReference type="NCBI Taxonomy" id="408172"/>
    <lineage>
        <taxon>unclassified sequences</taxon>
        <taxon>metagenomes</taxon>
        <taxon>ecological metagenomes</taxon>
    </lineage>
</organism>
<dbReference type="SUPFAM" id="SSF51197">
    <property type="entry name" value="Clavaminate synthase-like"/>
    <property type="match status" value="1"/>
</dbReference>
<feature type="domain" description="Aspartyl/asparaginy/proline hydroxylase" evidence="1">
    <location>
        <begin position="110"/>
        <end position="188"/>
    </location>
</feature>
<proteinExistence type="predicted"/>
<name>A0A382CRU7_9ZZZZ</name>
<reference evidence="2" key="1">
    <citation type="submission" date="2018-05" db="EMBL/GenBank/DDBJ databases">
        <authorList>
            <person name="Lanie J.A."/>
            <person name="Ng W.-L."/>
            <person name="Kazmierczak K.M."/>
            <person name="Andrzejewski T.M."/>
            <person name="Davidsen T.M."/>
            <person name="Wayne K.J."/>
            <person name="Tettelin H."/>
            <person name="Glass J.I."/>
            <person name="Rusch D."/>
            <person name="Podicherti R."/>
            <person name="Tsui H.-C.T."/>
            <person name="Winkler M.E."/>
        </authorList>
    </citation>
    <scope>NUCLEOTIDE SEQUENCE</scope>
</reference>
<sequence length="196" mass="22561">MSQLNKDFQKQNVRFDISKLRQACDDVLKIKGFDTSLGIPHFAGISLNQIPGDPDSIKSNMVRGVYWTKPDSSGKEVVRDVTINESKYTAFVEDFKNTYFKEVYDELSKRFKLGRVRLLLKEPRSTLSWHRDPEPRLHIPIYTNPGAIMVIDKIAQHMPADGSVWITNNKKYHNAFNGGEENRVHLVACVLDYKFN</sequence>
<evidence type="ECO:0000313" key="2">
    <source>
        <dbReference type="EMBL" id="SVB28886.1"/>
    </source>
</evidence>
<dbReference type="InterPro" id="IPR007803">
    <property type="entry name" value="Asp/Arg/Pro-Hydrxlase"/>
</dbReference>
<protein>
    <recommendedName>
        <fullName evidence="1">Aspartyl/asparaginy/proline hydroxylase domain-containing protein</fullName>
    </recommendedName>
</protein>
<accession>A0A382CRU7</accession>
<dbReference type="Pfam" id="PF05118">
    <property type="entry name" value="Asp_Arg_Hydrox"/>
    <property type="match status" value="1"/>
</dbReference>
<gene>
    <name evidence="2" type="ORF">METZ01_LOCUS181740</name>
</gene>
<dbReference type="AlphaFoldDB" id="A0A382CRU7"/>
<dbReference type="Gene3D" id="2.60.120.330">
    <property type="entry name" value="B-lactam Antibiotic, Isopenicillin N Synthase, Chain"/>
    <property type="match status" value="1"/>
</dbReference>
<dbReference type="EMBL" id="UINC01035839">
    <property type="protein sequence ID" value="SVB28886.1"/>
    <property type="molecule type" value="Genomic_DNA"/>
</dbReference>